<feature type="compositionally biased region" description="Basic residues" evidence="1">
    <location>
        <begin position="112"/>
        <end position="122"/>
    </location>
</feature>
<comment type="caution">
    <text evidence="2">The sequence shown here is derived from an EMBL/GenBank/DDBJ whole genome shotgun (WGS) entry which is preliminary data.</text>
</comment>
<reference evidence="2 3" key="1">
    <citation type="submission" date="2014-03" db="EMBL/GenBank/DDBJ databases">
        <title>Bradyrhizobium valentinum sp. nov., isolated from effective nodules of Lupinus mariae-josephae, a lupine endemic of basic-lime soils in Eastern Spain.</title>
        <authorList>
            <person name="Duran D."/>
            <person name="Rey L."/>
            <person name="Navarro A."/>
            <person name="Busquets A."/>
            <person name="Imperial J."/>
            <person name="Ruiz-Argueso T."/>
        </authorList>
    </citation>
    <scope>NUCLEOTIDE SEQUENCE [LARGE SCALE GENOMIC DNA]</scope>
    <source>
        <strain evidence="2 3">LmjM3</strain>
    </source>
</reference>
<sequence length="129" mass="14997">MSRCAPSLRIKCAAALLALTDDDGERLIPHEHAKLMSADQIISLFQFDHYPIRVEAGGPTEPWNLDPRLILEHRIKTAKKDMPEIAKIRHVTDAEAEFRARLLAKDRGERRPKGRWPSRPMRRRNEDRR</sequence>
<dbReference type="Proteomes" id="UP000051913">
    <property type="component" value="Unassembled WGS sequence"/>
</dbReference>
<dbReference type="AlphaFoldDB" id="A0A0R3L0H0"/>
<keyword evidence="3" id="KW-1185">Reference proteome</keyword>
<proteinExistence type="predicted"/>
<gene>
    <name evidence="2" type="ORF">CP49_11600</name>
</gene>
<organism evidence="2 3">
    <name type="scientific">Bradyrhizobium valentinum</name>
    <dbReference type="NCBI Taxonomy" id="1518501"/>
    <lineage>
        <taxon>Bacteria</taxon>
        <taxon>Pseudomonadati</taxon>
        <taxon>Pseudomonadota</taxon>
        <taxon>Alphaproteobacteria</taxon>
        <taxon>Hyphomicrobiales</taxon>
        <taxon>Nitrobacteraceae</taxon>
        <taxon>Bradyrhizobium</taxon>
    </lineage>
</organism>
<evidence type="ECO:0000256" key="1">
    <source>
        <dbReference type="SAM" id="MobiDB-lite"/>
    </source>
</evidence>
<evidence type="ECO:0000313" key="2">
    <source>
        <dbReference type="EMBL" id="KRQ99236.1"/>
    </source>
</evidence>
<feature type="region of interest" description="Disordered" evidence="1">
    <location>
        <begin position="103"/>
        <end position="129"/>
    </location>
</feature>
<dbReference type="RefSeq" id="WP_057853888.1">
    <property type="nucleotide sequence ID" value="NZ_LLXX01000173.1"/>
</dbReference>
<evidence type="ECO:0000313" key="3">
    <source>
        <dbReference type="Proteomes" id="UP000051913"/>
    </source>
</evidence>
<dbReference type="EMBL" id="LLXX01000173">
    <property type="protein sequence ID" value="KRQ99236.1"/>
    <property type="molecule type" value="Genomic_DNA"/>
</dbReference>
<name>A0A0R3L0H0_9BRAD</name>
<protein>
    <submittedName>
        <fullName evidence="2">Uncharacterized protein</fullName>
    </submittedName>
</protein>
<accession>A0A0R3L0H0</accession>